<proteinExistence type="predicted"/>
<sequence>MACPTEQELQMSFFLTQGIIDTKSNPTVDLIKKELVGATTIKREAPIISSDADDVAIDVGVDVDVNIGDAGAKSGGEHVDDVGGIYGGFTPFSGHTTSFAPFSSSCSARKCEERKNKETQLISTGEDVKKSLDVVTSAVKKLISKRCVIPSRKISEPFTPLKIKRRRKSISKILSNMKKRQQIATTPLPCNVESTSGVIEEQQKL</sequence>
<name>A0ABD2UCB5_9SOLN</name>
<evidence type="ECO:0000313" key="1">
    <source>
        <dbReference type="EMBL" id="KAL3365577.1"/>
    </source>
</evidence>
<gene>
    <name evidence="1" type="ORF">AABB24_010610</name>
</gene>
<keyword evidence="2" id="KW-1185">Reference proteome</keyword>
<accession>A0ABD2UCB5</accession>
<organism evidence="1 2">
    <name type="scientific">Solanum stoloniferum</name>
    <dbReference type="NCBI Taxonomy" id="62892"/>
    <lineage>
        <taxon>Eukaryota</taxon>
        <taxon>Viridiplantae</taxon>
        <taxon>Streptophyta</taxon>
        <taxon>Embryophyta</taxon>
        <taxon>Tracheophyta</taxon>
        <taxon>Spermatophyta</taxon>
        <taxon>Magnoliopsida</taxon>
        <taxon>eudicotyledons</taxon>
        <taxon>Gunneridae</taxon>
        <taxon>Pentapetalae</taxon>
        <taxon>asterids</taxon>
        <taxon>lamiids</taxon>
        <taxon>Solanales</taxon>
        <taxon>Solanaceae</taxon>
        <taxon>Solanoideae</taxon>
        <taxon>Solaneae</taxon>
        <taxon>Solanum</taxon>
    </lineage>
</organism>
<comment type="caution">
    <text evidence="1">The sequence shown here is derived from an EMBL/GenBank/DDBJ whole genome shotgun (WGS) entry which is preliminary data.</text>
</comment>
<evidence type="ECO:0000313" key="2">
    <source>
        <dbReference type="Proteomes" id="UP001627284"/>
    </source>
</evidence>
<dbReference type="EMBL" id="JBJKTR010000006">
    <property type="protein sequence ID" value="KAL3365577.1"/>
    <property type="molecule type" value="Genomic_DNA"/>
</dbReference>
<dbReference type="Proteomes" id="UP001627284">
    <property type="component" value="Unassembled WGS sequence"/>
</dbReference>
<protein>
    <submittedName>
        <fullName evidence="1">Uncharacterized protein</fullName>
    </submittedName>
</protein>
<reference evidence="1 2" key="1">
    <citation type="submission" date="2024-05" db="EMBL/GenBank/DDBJ databases">
        <title>De novo assembly of an allotetraploid wild potato.</title>
        <authorList>
            <person name="Hosaka A.J."/>
        </authorList>
    </citation>
    <scope>NUCLEOTIDE SEQUENCE [LARGE SCALE GENOMIC DNA]</scope>
    <source>
        <tissue evidence="1">Young leaves</tissue>
    </source>
</reference>
<dbReference type="AlphaFoldDB" id="A0ABD2UCB5"/>